<dbReference type="KEGG" id="apn:Asphe3_22260"/>
<dbReference type="OrthoDB" id="4748158at2"/>
<organism evidence="2 3">
    <name type="scientific">Pseudarthrobacter phenanthrenivorans (strain DSM 18606 / JCM 16027 / LMG 23796 / Sphe3)</name>
    <name type="common">Arthrobacter phenanthrenivorans</name>
    <dbReference type="NCBI Taxonomy" id="930171"/>
    <lineage>
        <taxon>Bacteria</taxon>
        <taxon>Bacillati</taxon>
        <taxon>Actinomycetota</taxon>
        <taxon>Actinomycetes</taxon>
        <taxon>Micrococcales</taxon>
        <taxon>Micrococcaceae</taxon>
        <taxon>Pseudarthrobacter</taxon>
    </lineage>
</organism>
<dbReference type="eggNOG" id="ENOG502ZGG0">
    <property type="taxonomic scope" value="Bacteria"/>
</dbReference>
<dbReference type="EMBL" id="CP002379">
    <property type="protein sequence ID" value="ADX73370.1"/>
    <property type="molecule type" value="Genomic_DNA"/>
</dbReference>
<gene>
    <name evidence="2" type="ordered locus">Asphe3_22260</name>
</gene>
<dbReference type="AlphaFoldDB" id="F0M3T5"/>
<feature type="coiled-coil region" evidence="1">
    <location>
        <begin position="62"/>
        <end position="96"/>
    </location>
</feature>
<dbReference type="RefSeq" id="WP_013601288.1">
    <property type="nucleotide sequence ID" value="NC_015145.1"/>
</dbReference>
<sequence length="96" mass="10779">MSASVLNDIERACVQLRRDGQPVTFTAVAAATGIARSTLYRNTTIHALINEHRHRRATDGTMAGLTDEIATLRTVVDELAARVRRHEEQLRRLTRD</sequence>
<proteinExistence type="predicted"/>
<accession>F0M3T5</accession>
<name>F0M3T5_PSEPM</name>
<dbReference type="STRING" id="930171.Asphe3_22260"/>
<evidence type="ECO:0000313" key="2">
    <source>
        <dbReference type="EMBL" id="ADX73370.1"/>
    </source>
</evidence>
<evidence type="ECO:0000256" key="1">
    <source>
        <dbReference type="SAM" id="Coils"/>
    </source>
</evidence>
<dbReference type="HOGENOM" id="CLU_180602_0_0_11"/>
<reference evidence="2 3" key="1">
    <citation type="journal article" date="2011" name="Stand. Genomic Sci.">
        <title>Complete genome sequence of Arthrobacter phenanthrenivorans type strain (Sphe3).</title>
        <authorList>
            <person name="Kallimanis A."/>
            <person name="Labutti K.M."/>
            <person name="Lapidus A."/>
            <person name="Clum A."/>
            <person name="Lykidis A."/>
            <person name="Mavromatis K."/>
            <person name="Pagani I."/>
            <person name="Liolios K."/>
            <person name="Ivanova N."/>
            <person name="Goodwin L."/>
            <person name="Pitluck S."/>
            <person name="Chen A."/>
            <person name="Palaniappan K."/>
            <person name="Markowitz V."/>
            <person name="Bristow J."/>
            <person name="Velentzas A.D."/>
            <person name="Perisynakis A."/>
            <person name="Ouzounis C.C."/>
            <person name="Kyrpides N.C."/>
            <person name="Koukkou A.I."/>
            <person name="Drainas C."/>
        </authorList>
    </citation>
    <scope>NUCLEOTIDE SEQUENCE [LARGE SCALE GENOMIC DNA]</scope>
    <source>
        <strain evidence="3">DSM 18606 / JCM 16027 / LMG 23796 / Sphe3</strain>
    </source>
</reference>
<dbReference type="Proteomes" id="UP000008639">
    <property type="component" value="Chromosome"/>
</dbReference>
<keyword evidence="1" id="KW-0175">Coiled coil</keyword>
<evidence type="ECO:0000313" key="3">
    <source>
        <dbReference type="Proteomes" id="UP000008639"/>
    </source>
</evidence>
<protein>
    <submittedName>
        <fullName evidence="2">Uncharacterized protein</fullName>
    </submittedName>
</protein>